<dbReference type="SUPFAM" id="SSF109604">
    <property type="entry name" value="HD-domain/PDEase-like"/>
    <property type="match status" value="1"/>
</dbReference>
<dbReference type="PANTHER" id="PTHR30005:SF0">
    <property type="entry name" value="RETROGRADE REGULATION PROTEIN 2"/>
    <property type="match status" value="1"/>
</dbReference>
<reference evidence="2" key="1">
    <citation type="journal article" date="2023" name="bioRxiv">
        <title>Improved chromosome-level genome assembly for marigold (Tagetes erecta).</title>
        <authorList>
            <person name="Jiang F."/>
            <person name="Yuan L."/>
            <person name="Wang S."/>
            <person name="Wang H."/>
            <person name="Xu D."/>
            <person name="Wang A."/>
            <person name="Fan W."/>
        </authorList>
    </citation>
    <scope>NUCLEOTIDE SEQUENCE</scope>
    <source>
        <strain evidence="2">WSJ</strain>
        <tissue evidence="2">Leaf</tissue>
    </source>
</reference>
<name>A0AAD8LDK9_TARER</name>
<sequence length="129" mass="14855">MNGEHLHGYNTEEVKLIALLVKHHRKKFPQSDHDSLREFTDETKHKFRVLCIIIRLSAILKQYQSLSIQSIKLSHSHEGFKLVFRDSSADSVESIQADINVELRKELERFEEIVDQKLSVVVLSSLSGS</sequence>
<dbReference type="PANTHER" id="PTHR30005">
    <property type="entry name" value="EXOPOLYPHOSPHATASE"/>
    <property type="match status" value="1"/>
</dbReference>
<dbReference type="InterPro" id="IPR050273">
    <property type="entry name" value="GppA/Ppx_hydrolase"/>
</dbReference>
<evidence type="ECO:0000313" key="2">
    <source>
        <dbReference type="EMBL" id="KAK1440414.1"/>
    </source>
</evidence>
<feature type="domain" description="Ppx/GppA phosphatase C-terminal" evidence="1">
    <location>
        <begin position="5"/>
        <end position="99"/>
    </location>
</feature>
<dbReference type="AlphaFoldDB" id="A0AAD8LDK9"/>
<evidence type="ECO:0000259" key="1">
    <source>
        <dbReference type="Pfam" id="PF21447"/>
    </source>
</evidence>
<accession>A0AAD8LDK9</accession>
<organism evidence="2 3">
    <name type="scientific">Tagetes erecta</name>
    <name type="common">African marigold</name>
    <dbReference type="NCBI Taxonomy" id="13708"/>
    <lineage>
        <taxon>Eukaryota</taxon>
        <taxon>Viridiplantae</taxon>
        <taxon>Streptophyta</taxon>
        <taxon>Embryophyta</taxon>
        <taxon>Tracheophyta</taxon>
        <taxon>Spermatophyta</taxon>
        <taxon>Magnoliopsida</taxon>
        <taxon>eudicotyledons</taxon>
        <taxon>Gunneridae</taxon>
        <taxon>Pentapetalae</taxon>
        <taxon>asterids</taxon>
        <taxon>campanulids</taxon>
        <taxon>Asterales</taxon>
        <taxon>Asteraceae</taxon>
        <taxon>Asteroideae</taxon>
        <taxon>Heliantheae alliance</taxon>
        <taxon>Tageteae</taxon>
        <taxon>Tagetes</taxon>
    </lineage>
</organism>
<protein>
    <recommendedName>
        <fullName evidence="1">Ppx/GppA phosphatase C-terminal domain-containing protein</fullName>
    </recommendedName>
</protein>
<dbReference type="Proteomes" id="UP001229421">
    <property type="component" value="Unassembled WGS sequence"/>
</dbReference>
<comment type="caution">
    <text evidence="2">The sequence shown here is derived from an EMBL/GenBank/DDBJ whole genome shotgun (WGS) entry which is preliminary data.</text>
</comment>
<proteinExistence type="predicted"/>
<dbReference type="Pfam" id="PF21447">
    <property type="entry name" value="Ppx-GppA_III"/>
    <property type="match status" value="1"/>
</dbReference>
<evidence type="ECO:0000313" key="3">
    <source>
        <dbReference type="Proteomes" id="UP001229421"/>
    </source>
</evidence>
<dbReference type="InterPro" id="IPR048950">
    <property type="entry name" value="Ppx_GppA_C"/>
</dbReference>
<dbReference type="EMBL" id="JAUHHV010000001">
    <property type="protein sequence ID" value="KAK1440414.1"/>
    <property type="molecule type" value="Genomic_DNA"/>
</dbReference>
<gene>
    <name evidence="2" type="ORF">QVD17_06241</name>
</gene>
<dbReference type="Gene3D" id="1.10.3210.10">
    <property type="entry name" value="Hypothetical protein af1432"/>
    <property type="match status" value="1"/>
</dbReference>
<keyword evidence="3" id="KW-1185">Reference proteome</keyword>
<dbReference type="GO" id="GO:0016462">
    <property type="term" value="F:pyrophosphatase activity"/>
    <property type="evidence" value="ECO:0007669"/>
    <property type="project" value="TreeGrafter"/>
</dbReference>